<proteinExistence type="predicted"/>
<dbReference type="EMBL" id="CDMZ01000509">
    <property type="protein sequence ID" value="CEM15832.1"/>
    <property type="molecule type" value="Genomic_DNA"/>
</dbReference>
<protein>
    <submittedName>
        <fullName evidence="2">Uncharacterized protein</fullName>
    </submittedName>
</protein>
<organism evidence="2">
    <name type="scientific">Chromera velia CCMP2878</name>
    <dbReference type="NCBI Taxonomy" id="1169474"/>
    <lineage>
        <taxon>Eukaryota</taxon>
        <taxon>Sar</taxon>
        <taxon>Alveolata</taxon>
        <taxon>Colpodellida</taxon>
        <taxon>Chromeraceae</taxon>
        <taxon>Chromera</taxon>
    </lineage>
</organism>
<evidence type="ECO:0000256" key="1">
    <source>
        <dbReference type="SAM" id="MobiDB-lite"/>
    </source>
</evidence>
<feature type="region of interest" description="Disordered" evidence="1">
    <location>
        <begin position="1"/>
        <end position="30"/>
    </location>
</feature>
<feature type="region of interest" description="Disordered" evidence="1">
    <location>
        <begin position="353"/>
        <end position="393"/>
    </location>
</feature>
<dbReference type="AlphaFoldDB" id="A0A0G4FNS1"/>
<sequence>MQPNGSPESGLFDREPSQNQTPMESLYRGYTRLPLPGSTVYVPAKYPESVFGRSTGQLTGLPDKGYLPPEGPATSSTTAAHMGGRLNVALGYSTNGLVDGPATREEPKPTVMAATRKRYPSSGALGGSGTVGGFTGGGGGTGGLQERTSSHHRGFSGGSVGGGGAELVPGLHMDGLVGGTVTGGSGTGVGGGGGGVLGGTGTGCTAGTGKTETTTKRFPKKSAKFFTESVIGKMQMKGAQAECESALTTKGMTTITDVYRVPAVPGAAFRRANEQAHEQLRRNRDAQTRLPNSGGKFETQRVTGTKYNLTTLRGTSMNASSDGVVGQVHDYARRNIPGYCGFMPSKKAETVFEVPPTSAQPSPPPCLQVEAPSTSAQASPPPCVQAETPSNSV</sequence>
<evidence type="ECO:0000313" key="2">
    <source>
        <dbReference type="EMBL" id="CEM15832.1"/>
    </source>
</evidence>
<accession>A0A0G4FNS1</accession>
<gene>
    <name evidence="2" type="ORF">Cvel_17960</name>
</gene>
<feature type="compositionally biased region" description="Gly residues" evidence="1">
    <location>
        <begin position="124"/>
        <end position="143"/>
    </location>
</feature>
<dbReference type="VEuPathDB" id="CryptoDB:Cvel_17960"/>
<feature type="region of interest" description="Disordered" evidence="1">
    <location>
        <begin position="119"/>
        <end position="163"/>
    </location>
</feature>
<reference evidence="2" key="1">
    <citation type="submission" date="2014-11" db="EMBL/GenBank/DDBJ databases">
        <authorList>
            <person name="Otto D Thomas"/>
            <person name="Naeem Raeece"/>
        </authorList>
    </citation>
    <scope>NUCLEOTIDE SEQUENCE</scope>
</reference>
<name>A0A0G4FNS1_9ALVE</name>